<accession>A0A386QVG1</accession>
<evidence type="ECO:0000313" key="8">
    <source>
        <dbReference type="EMBL" id="AYE53917.1"/>
    </source>
</evidence>
<dbReference type="GO" id="GO:0008174">
    <property type="term" value="F:mRNA methyltransferase activity"/>
    <property type="evidence" value="ECO:0007669"/>
    <property type="project" value="UniProtKB-UniRule"/>
</dbReference>
<keyword evidence="4" id="KW-0067">ATP-binding</keyword>
<dbReference type="GO" id="GO:0016556">
    <property type="term" value="P:mRNA modification"/>
    <property type="evidence" value="ECO:0007669"/>
    <property type="project" value="InterPro"/>
</dbReference>
<feature type="domain" description="(+)RNA virus helicase C-terminal" evidence="6">
    <location>
        <begin position="1477"/>
        <end position="1834"/>
    </location>
</feature>
<evidence type="ECO:0000259" key="6">
    <source>
        <dbReference type="PROSITE" id="PS51657"/>
    </source>
</evidence>
<dbReference type="GO" id="GO:0006396">
    <property type="term" value="P:RNA processing"/>
    <property type="evidence" value="ECO:0007669"/>
    <property type="project" value="InterPro"/>
</dbReference>
<organism evidence="8 9">
    <name type="scientific">Tea plant necrotic ring blotch virus</name>
    <dbReference type="NCBI Taxonomy" id="2419939"/>
    <lineage>
        <taxon>Viruses</taxon>
        <taxon>Riboviria</taxon>
        <taxon>Orthornavirae</taxon>
        <taxon>Kitrinoviricota</taxon>
        <taxon>Alsuviricetes</taxon>
        <taxon>Martellivirales</taxon>
        <taxon>Kitaviridae</taxon>
        <taxon>Blunervirus</taxon>
        <taxon>Blunervirus camelliae</taxon>
    </lineage>
</organism>
<keyword evidence="8" id="KW-0347">Helicase</keyword>
<keyword evidence="1 8" id="KW-0808">Transferase</keyword>
<dbReference type="Gene3D" id="3.90.70.80">
    <property type="match status" value="1"/>
</dbReference>
<dbReference type="InterPro" id="IPR002588">
    <property type="entry name" value="Alphavirus-like_MT_dom"/>
</dbReference>
<keyword evidence="3" id="KW-0378">Hydrolase</keyword>
<dbReference type="Pfam" id="PF01443">
    <property type="entry name" value="Viral_helicase1"/>
    <property type="match status" value="1"/>
</dbReference>
<dbReference type="CDD" id="cd22792">
    <property type="entry name" value="OTU_RDRP-like"/>
    <property type="match status" value="1"/>
</dbReference>
<dbReference type="GO" id="GO:0003723">
    <property type="term" value="F:RNA binding"/>
    <property type="evidence" value="ECO:0007669"/>
    <property type="project" value="InterPro"/>
</dbReference>
<dbReference type="PROSITE" id="PS51743">
    <property type="entry name" value="ALPHAVIRUS_MT"/>
    <property type="match status" value="1"/>
</dbReference>
<keyword evidence="2" id="KW-0547">Nucleotide-binding</keyword>
<dbReference type="SUPFAM" id="SSF52540">
    <property type="entry name" value="P-loop containing nucleoside triphosphate hydrolases"/>
    <property type="match status" value="1"/>
</dbReference>
<name>A0A386QVG1_9VIRU</name>
<dbReference type="Gene3D" id="3.40.50.300">
    <property type="entry name" value="P-loop containing nucleotide triphosphate hydrolases"/>
    <property type="match status" value="2"/>
</dbReference>
<evidence type="ECO:0000256" key="3">
    <source>
        <dbReference type="ARBA" id="ARBA00022801"/>
    </source>
</evidence>
<dbReference type="GO" id="GO:0032259">
    <property type="term" value="P:methylation"/>
    <property type="evidence" value="ECO:0007669"/>
    <property type="project" value="UniProtKB-KW"/>
</dbReference>
<keyword evidence="8" id="KW-0489">Methyltransferase</keyword>
<evidence type="ECO:0000313" key="9">
    <source>
        <dbReference type="Proteomes" id="UP000288873"/>
    </source>
</evidence>
<dbReference type="KEGG" id="vg:41704028"/>
<feature type="domain" description="Alphavirus-like MT" evidence="7">
    <location>
        <begin position="123"/>
        <end position="345"/>
    </location>
</feature>
<dbReference type="PROSITE" id="PS50802">
    <property type="entry name" value="OTU"/>
    <property type="match status" value="1"/>
</dbReference>
<dbReference type="GO" id="GO:0004386">
    <property type="term" value="F:helicase activity"/>
    <property type="evidence" value="ECO:0007669"/>
    <property type="project" value="UniProtKB-KW"/>
</dbReference>
<dbReference type="PROSITE" id="PS51657">
    <property type="entry name" value="PSRV_HELICASE"/>
    <property type="match status" value="1"/>
</dbReference>
<evidence type="ECO:0000256" key="2">
    <source>
        <dbReference type="ARBA" id="ARBA00022741"/>
    </source>
</evidence>
<dbReference type="EMBL" id="MG781152">
    <property type="protein sequence ID" value="AYE53917.1"/>
    <property type="molecule type" value="Genomic_RNA"/>
</dbReference>
<evidence type="ECO:0000256" key="4">
    <source>
        <dbReference type="ARBA" id="ARBA00022840"/>
    </source>
</evidence>
<dbReference type="InterPro" id="IPR003323">
    <property type="entry name" value="OTU_dom"/>
</dbReference>
<dbReference type="InterPro" id="IPR027417">
    <property type="entry name" value="P-loop_NTPase"/>
</dbReference>
<feature type="domain" description="OTU" evidence="5">
    <location>
        <begin position="691"/>
        <end position="828"/>
    </location>
</feature>
<keyword evidence="9" id="KW-1185">Reference proteome</keyword>
<dbReference type="GO" id="GO:0005524">
    <property type="term" value="F:ATP binding"/>
    <property type="evidence" value="ECO:0007669"/>
    <property type="project" value="UniProtKB-KW"/>
</dbReference>
<dbReference type="InterPro" id="IPR027351">
    <property type="entry name" value="(+)RNA_virus_helicase_core_dom"/>
</dbReference>
<evidence type="ECO:0000256" key="1">
    <source>
        <dbReference type="ARBA" id="ARBA00022679"/>
    </source>
</evidence>
<dbReference type="Pfam" id="PF01660">
    <property type="entry name" value="Vmethyltransf"/>
    <property type="match status" value="1"/>
</dbReference>
<evidence type="ECO:0000259" key="7">
    <source>
        <dbReference type="PROSITE" id="PS51743"/>
    </source>
</evidence>
<dbReference type="GeneID" id="41704028"/>
<proteinExistence type="predicted"/>
<dbReference type="RefSeq" id="YP_009551524.1">
    <property type="nucleotide sequence ID" value="NC_040401.1"/>
</dbReference>
<reference evidence="8 9" key="1">
    <citation type="journal article" date="2018" name="Front. Microbiol.">
        <title>Discovery of Plant Viruses From Tea Plant (Camellia sinensis (L.) O. Kuntze) by Metagenomic Sequencing.</title>
        <authorList>
            <person name="Hao X."/>
            <person name="Zhang W."/>
            <person name="Zhao F."/>
            <person name="Liu Y."/>
            <person name="Qian W."/>
            <person name="Wang Y."/>
            <person name="Wang L."/>
            <person name="Zeng J."/>
            <person name="Yang Y."/>
            <person name="Wang X."/>
        </authorList>
    </citation>
    <scope>NUCLEOTIDE SEQUENCE [LARGE SCALE GENOMIC DNA]</scope>
</reference>
<dbReference type="Proteomes" id="UP000288873">
    <property type="component" value="Genome"/>
</dbReference>
<protein>
    <submittedName>
        <fullName evidence="8">Methyltransferase-helicase</fullName>
    </submittedName>
</protein>
<evidence type="ECO:0000259" key="5">
    <source>
        <dbReference type="PROSITE" id="PS50802"/>
    </source>
</evidence>
<dbReference type="GO" id="GO:0016787">
    <property type="term" value="F:hydrolase activity"/>
    <property type="evidence" value="ECO:0007669"/>
    <property type="project" value="UniProtKB-KW"/>
</dbReference>
<sequence>MADQEGPVVSPQLDATNYNLGFSPPLRRSEVQYGFTSAPGENDRRHLGNVLKNVVGPDNAKELMDRSSFDPLVTAAVAQEIVRRTHSQFVVDSSRKKYFTKYVSDSADLDELQKNFPQFFIVSDTCVPALGHPYARETRMLEHKEIFEINLGYNDGDTVPPGFDVLVKDIGGNPAVHDMQGRSLVHSCCPFLSGKDALRYDAWKEHVARHGKDAKVSEGATKVSQTVVQKYPVTLDYLSPVPKLTCTRLGQHCRVKSPIVTMIHSVYDMSLEQIGDCFDMANCCKAYVTFLFDPRMFIQREGELGPHDCHWVRYGYGDSQNINYSFRAGACDSYTHRFSNIVSLVTSTYFVTPTGRVFVAERTLRNYTMSIHYVYCPNRLPCGEVSRVRMPFFDDKEAVFVATWWFNTQMVDNKVIPVVIETTQKFLHKVSNYAATLNDNKFNIDNVKKFAVSCNSDIVVGQVSSGGPKHSIEEIIQLVVAIYMNTYDNNYYASQIVKRCVEDTAKVRRINSSSYFVRMLYKMFSLNYSNVDKFGRNDHPLIKRNGEYVINSTLDQSNQIAHIDRFDKLVEEYRDQSSGFLGINRILDKFEELFPAVKKKYPIYFVRERFFTLTQAVEFGMVKNTPVSYTHARPVSPNMYLESAPALLYSNFTNAMKSDPYIRDVIAVVQSSTGKAYDAFRKPHVCRGSGFVSVEVPGDGNCFYHCLIKALELSVSPNAVRNRLSKSKYVDVLCSTVISDSLTIDLEARNELINRLSPVQVPSDRSRWANDTVIALAALEYSVAICVHKRSTQYEYNGHMHSRQGNECSGTIIHLKYNDNHFALYVENVTGVSATLIDVDLEIAGADEPQNLEVSEDLMDVITVKNKVTNETELPKSIYRSVYCYTNDYNPYNKLDKYGYSSFYGPMLYTALKDKKFGENSRVLDVDSRNLSSLQVLCDNEFDEKFLNVTSLQLTSTSEEIQTCRSYEKKLLWISSNNFESRMRMVTRPFLPNEVYDLITINPAYYSDKIGRICPKRHFDHLKRTILTISRLKKDGSLVLAMPFPIDQYVGSVIMYLRSKFESFSMTVPSVQPAYLTWWFLKCENFVGPECVIDDLEYHEIPTLPASINGLLTSAHDSHSIKLKEEIDKIVNKKYTIPSKSWVQKMLSLMPNRDDNLEAGYDESLLPEFSDEVAPAKLPVFGKDWVVKNYGEYAYAFDKVRRTELIEKFSIEFRNSVYELIGDPGQYLRDVAVSRIQGDKFLQQYAAVLVQNKSPILKLRVHDVNKPVRSEHFYDRSILSKGFISRIKESLFPTDEYYTEQVGRPMNADMFDVSNVIPSIVHIPLEKVGEPSSFDSSEPDDPQVVVNAGSGDKSEKVYWAENRYSTDVNRNLELAMVEYSDCISVHVDKVKANCRDTVRVLMAYRDYFSGNKHDVRKNLAPFVAQYNMDEFAFRYDGRYIFGNDGVLGRYVFAFVSGPNRELMTEMVKVDEKRILPKNFIYTSDLKVLMELDHMESFPTIRHEPVVDVTMVQAGPGCGKTHDILEQLVQSVSTGSSVFAIMKNKENVESAKSRLRSMINSKAIDQRKSAQIMKRISSIDVVLKDPGKYTQEFGVLDKVLVDEVITQPAGKIGFLAKSLNAKLTVCYGDVAQISWACRLNDFEPKYSEVSRALPISGFLRDSFRCPGDICYFISRYYYDIAKTLGIPCVDPHSVLRTKSKTRGVTIKLQHIGSVDNIPFDDKLQLLSFTQADKEALIQKFGRKKGLPIHTVHEYQGNENPRVALVRLSVHKNTDFPGDDGAFGSDSHIVSAISRHTQSSVYYTVNITDKLSKVINDINLNYPSWNMKRSDSVSEGNENRASTSYSIENFSGIMDMYKSIPMY</sequence>